<proteinExistence type="inferred from homology"/>
<dbReference type="GO" id="GO:0030170">
    <property type="term" value="F:pyridoxal phosphate binding"/>
    <property type="evidence" value="ECO:0007669"/>
    <property type="project" value="InterPro"/>
</dbReference>
<dbReference type="Gene3D" id="3.40.640.10">
    <property type="entry name" value="Type I PLP-dependent aspartate aminotransferase-like (Major domain)"/>
    <property type="match status" value="1"/>
</dbReference>
<keyword evidence="5" id="KW-1185">Reference proteome</keyword>
<dbReference type="Gene3D" id="3.90.1150.10">
    <property type="entry name" value="Aspartate Aminotransferase, domain 1"/>
    <property type="match status" value="1"/>
</dbReference>
<evidence type="ECO:0000256" key="3">
    <source>
        <dbReference type="RuleBase" id="RU003560"/>
    </source>
</evidence>
<reference evidence="4 5" key="1">
    <citation type="submission" date="2019-11" db="EMBL/GenBank/DDBJ databases">
        <title>Identification of a novel strain.</title>
        <authorList>
            <person name="Xu Q."/>
            <person name="Wang G."/>
        </authorList>
    </citation>
    <scope>NUCLEOTIDE SEQUENCE [LARGE SCALE GENOMIC DNA]</scope>
    <source>
        <strain evidence="5">xq</strain>
    </source>
</reference>
<keyword evidence="2 3" id="KW-0663">Pyridoxal phosphate</keyword>
<evidence type="ECO:0000256" key="1">
    <source>
        <dbReference type="ARBA" id="ARBA00001933"/>
    </source>
</evidence>
<dbReference type="Pfam" id="PF00202">
    <property type="entry name" value="Aminotran_3"/>
    <property type="match status" value="1"/>
</dbReference>
<dbReference type="NCBIfam" id="NF004856">
    <property type="entry name" value="PRK06209.1"/>
    <property type="match status" value="1"/>
</dbReference>
<dbReference type="PANTHER" id="PTHR43713">
    <property type="entry name" value="GLUTAMATE-1-SEMIALDEHYDE 2,1-AMINOMUTASE"/>
    <property type="match status" value="1"/>
</dbReference>
<dbReference type="SUPFAM" id="SSF53383">
    <property type="entry name" value="PLP-dependent transferases"/>
    <property type="match status" value="1"/>
</dbReference>
<dbReference type="AlphaFoldDB" id="A0A6I3KJD4"/>
<name>A0A6I3KJD4_9HYPH</name>
<dbReference type="InterPro" id="IPR015421">
    <property type="entry name" value="PyrdxlP-dep_Trfase_major"/>
</dbReference>
<dbReference type="InterPro" id="IPR015424">
    <property type="entry name" value="PyrdxlP-dep_Trfase"/>
</dbReference>
<evidence type="ECO:0000313" key="4">
    <source>
        <dbReference type="EMBL" id="MTD94076.1"/>
    </source>
</evidence>
<protein>
    <submittedName>
        <fullName evidence="4">Glutamate-1-semialdehyde 2,1-aminomutase</fullName>
        <ecNumber evidence="4">5.4.3.8</ecNumber>
    </submittedName>
</protein>
<dbReference type="GO" id="GO:0008483">
    <property type="term" value="F:transaminase activity"/>
    <property type="evidence" value="ECO:0007669"/>
    <property type="project" value="InterPro"/>
</dbReference>
<gene>
    <name evidence="4" type="ORF">GIW81_06960</name>
</gene>
<accession>A0A6I3KJD4</accession>
<evidence type="ECO:0000313" key="5">
    <source>
        <dbReference type="Proteomes" id="UP000440694"/>
    </source>
</evidence>
<sequence>MSASRRLQKRAHELIPGGCHTYAKGDDQYPQVAPPFIARGFGSHVWDIDGNEYIEYGMGNRAVGLGHAFGPVVEAAQSEMSRGCNFTRPASIEVECAETFLDLIEGAEMVKFCKSGSEATSAAVKLARAHTGRDLIAICGDHPFFSSDDWFIGTTVMNAGVPEQIKALTVTFKYNDLQSVRALFDKHPGRIAAVILEAARVDEPAPGFLHELRELCHADGTLFILDEMVTGFRWAVGGAQQAYGVVPDLSTFGKALGNGFSVSALAGRSEFMRLGGLGHFDRPRVFLLSTTHGAETHALAAAIATMRTYKNEPVIEHLIRQGERLRQQGSALVRGHGLENYVEFLGKPTCLLFATRDREGRPSQAMRTLFLQETIRRGVLMPSLVVSYSHSDEDIERTLEAIDAALAVYAKALDGGVDRFLIGPPSQPVMRSHNAAPAG</sequence>
<comment type="cofactor">
    <cofactor evidence="1">
        <name>pyridoxal 5'-phosphate</name>
        <dbReference type="ChEBI" id="CHEBI:597326"/>
    </cofactor>
</comment>
<organism evidence="4 5">
    <name type="scientific">Hyphomicrobium album</name>
    <dbReference type="NCBI Taxonomy" id="2665159"/>
    <lineage>
        <taxon>Bacteria</taxon>
        <taxon>Pseudomonadati</taxon>
        <taxon>Pseudomonadota</taxon>
        <taxon>Alphaproteobacteria</taxon>
        <taxon>Hyphomicrobiales</taxon>
        <taxon>Hyphomicrobiaceae</taxon>
        <taxon>Hyphomicrobium</taxon>
    </lineage>
</organism>
<dbReference type="Proteomes" id="UP000440694">
    <property type="component" value="Unassembled WGS sequence"/>
</dbReference>
<comment type="caution">
    <text evidence="4">The sequence shown here is derived from an EMBL/GenBank/DDBJ whole genome shotgun (WGS) entry which is preliminary data.</text>
</comment>
<dbReference type="PANTHER" id="PTHR43713:SF3">
    <property type="entry name" value="GLUTAMATE-1-SEMIALDEHYDE 2,1-AMINOMUTASE 1, CHLOROPLASTIC-RELATED"/>
    <property type="match status" value="1"/>
</dbReference>
<keyword evidence="4" id="KW-0413">Isomerase</keyword>
<dbReference type="InterPro" id="IPR015422">
    <property type="entry name" value="PyrdxlP-dep_Trfase_small"/>
</dbReference>
<dbReference type="EMBL" id="WMBQ01000001">
    <property type="protein sequence ID" value="MTD94076.1"/>
    <property type="molecule type" value="Genomic_DNA"/>
</dbReference>
<dbReference type="GO" id="GO:0042286">
    <property type="term" value="F:glutamate-1-semialdehyde 2,1-aminomutase activity"/>
    <property type="evidence" value="ECO:0007669"/>
    <property type="project" value="UniProtKB-EC"/>
</dbReference>
<dbReference type="EC" id="5.4.3.8" evidence="4"/>
<evidence type="ECO:0000256" key="2">
    <source>
        <dbReference type="ARBA" id="ARBA00022898"/>
    </source>
</evidence>
<dbReference type="InterPro" id="IPR005814">
    <property type="entry name" value="Aminotrans_3"/>
</dbReference>
<comment type="similarity">
    <text evidence="3">Belongs to the class-III pyridoxal-phosphate-dependent aminotransferase family.</text>
</comment>